<keyword evidence="4" id="KW-1185">Reference proteome</keyword>
<feature type="compositionally biased region" description="Polar residues" evidence="2">
    <location>
        <begin position="19"/>
        <end position="29"/>
    </location>
</feature>
<feature type="region of interest" description="Disordered" evidence="2">
    <location>
        <begin position="9"/>
        <end position="38"/>
    </location>
</feature>
<keyword evidence="1" id="KW-0175">Coiled coil</keyword>
<dbReference type="OrthoDB" id="3538495at2759"/>
<comment type="caution">
    <text evidence="3">The sequence shown here is derived from an EMBL/GenBank/DDBJ whole genome shotgun (WGS) entry which is preliminary data.</text>
</comment>
<organism evidence="3 4">
    <name type="scientific">Botryotinia convoluta</name>
    <dbReference type="NCBI Taxonomy" id="54673"/>
    <lineage>
        <taxon>Eukaryota</taxon>
        <taxon>Fungi</taxon>
        <taxon>Dikarya</taxon>
        <taxon>Ascomycota</taxon>
        <taxon>Pezizomycotina</taxon>
        <taxon>Leotiomycetes</taxon>
        <taxon>Helotiales</taxon>
        <taxon>Sclerotiniaceae</taxon>
        <taxon>Botryotinia</taxon>
    </lineage>
</organism>
<evidence type="ECO:0000256" key="2">
    <source>
        <dbReference type="SAM" id="MobiDB-lite"/>
    </source>
</evidence>
<proteinExistence type="predicted"/>
<dbReference type="AlphaFoldDB" id="A0A4Z1IEF4"/>
<reference evidence="3 4" key="1">
    <citation type="submission" date="2017-12" db="EMBL/GenBank/DDBJ databases">
        <title>Comparative genomics of Botrytis spp.</title>
        <authorList>
            <person name="Valero-Jimenez C.A."/>
            <person name="Tapia P."/>
            <person name="Veloso J."/>
            <person name="Silva-Moreno E."/>
            <person name="Staats M."/>
            <person name="Valdes J.H."/>
            <person name="Van Kan J.A.L."/>
        </authorList>
    </citation>
    <scope>NUCLEOTIDE SEQUENCE [LARGE SCALE GENOMIC DNA]</scope>
    <source>
        <strain evidence="3 4">MUCL11595</strain>
    </source>
</reference>
<evidence type="ECO:0000313" key="4">
    <source>
        <dbReference type="Proteomes" id="UP000297527"/>
    </source>
</evidence>
<gene>
    <name evidence="3" type="ORF">BCON_0039g00320</name>
</gene>
<feature type="coiled-coil region" evidence="1">
    <location>
        <begin position="90"/>
        <end position="124"/>
    </location>
</feature>
<protein>
    <submittedName>
        <fullName evidence="3">Uncharacterized protein</fullName>
    </submittedName>
</protein>
<dbReference type="EMBL" id="PQXN01000039">
    <property type="protein sequence ID" value="TGO60001.1"/>
    <property type="molecule type" value="Genomic_DNA"/>
</dbReference>
<sequence>MLPIEPVIEGDIEEISRPESFSSGLNPNDDQAHESRRSQRVIMMAAALQKTDALDFRLHTAAGNLSGIRNEVKTLRYEIVQHFMQDQELEIQYEEEVKQLRQELSDVRKKNEQLKTDAVAIRETSSALQKENTKLLHELDCETEKCVMHQRVRHNLTHQLELSVDAKDYFEVNEENMRLLAQVEVIEREKANLQSHTTELVTDLTVKEPLMLVGAAVRLRFLEQAKDVVFNRRVCPEPNRELRDEGNVAAQFGHIIADESLFKIQYIPRNSIEMTRKIFKELYQCYPDRRLYSDPLEIRLSNILAANRAPRRTESSRSQRKDLMEMYQQLQILQDSENPSNLEISNHVTAIELLTDDIIDLDLRTRRG</sequence>
<accession>A0A4Z1IEF4</accession>
<evidence type="ECO:0000313" key="3">
    <source>
        <dbReference type="EMBL" id="TGO60001.1"/>
    </source>
</evidence>
<name>A0A4Z1IEF4_9HELO</name>
<evidence type="ECO:0000256" key="1">
    <source>
        <dbReference type="SAM" id="Coils"/>
    </source>
</evidence>
<dbReference type="Proteomes" id="UP000297527">
    <property type="component" value="Unassembled WGS sequence"/>
</dbReference>